<sequence length="420" mass="48110">MANKFNFTQSRVRAIQPPEKKGARDVYHDQGQPKLILRVSATGNKSFAVVKKDSKGATKRVTIGNFTDITVDDARNRAKDILSDLNKGIDPVEEKRLSRAKTQTLQELLDSYLEDHALESVTVTDYKRKIKWGFEEWLKKPASQITESMVLARHKKLTKRGKTATNGAFRPLRAVLNYAITKKAINHNPVAVLSAGRLWHKERRRTDIIRPKQLGEWLSAVDQLEPAMHRVAFKMFLFMGFRITETYKIQWSDVDLDNGLIVQRDTKNHTDHELPIPKILLPEIERLKRDAVERLEEGEELLPFMFPAIKRDSFHGRPKLQIASLNKKLGFHFSPHMARHTFTTICEAVGIPKTMIDRLTNHTMTSDVTAGYIHTEVETLREAINKVADYIEEQVKVSKKEENKRSESDGDESNVVQLRG</sequence>
<dbReference type="Gene3D" id="1.10.150.130">
    <property type="match status" value="1"/>
</dbReference>
<keyword evidence="3 5" id="KW-0238">DNA-binding</keyword>
<feature type="domain" description="Core-binding (CB)" evidence="8">
    <location>
        <begin position="103"/>
        <end position="180"/>
    </location>
</feature>
<evidence type="ECO:0000256" key="3">
    <source>
        <dbReference type="ARBA" id="ARBA00023125"/>
    </source>
</evidence>
<comment type="caution">
    <text evidence="9">The sequence shown here is derived from an EMBL/GenBank/DDBJ whole genome shotgun (WGS) entry which is preliminary data.</text>
</comment>
<dbReference type="Pfam" id="PF00589">
    <property type="entry name" value="Phage_integrase"/>
    <property type="match status" value="1"/>
</dbReference>
<dbReference type="GO" id="GO:0015074">
    <property type="term" value="P:DNA integration"/>
    <property type="evidence" value="ECO:0007669"/>
    <property type="project" value="UniProtKB-KW"/>
</dbReference>
<dbReference type="SUPFAM" id="SSF56349">
    <property type="entry name" value="DNA breaking-rejoining enzymes"/>
    <property type="match status" value="1"/>
</dbReference>
<dbReference type="InterPro" id="IPR025166">
    <property type="entry name" value="Integrase_DNA_bind_dom"/>
</dbReference>
<evidence type="ECO:0000259" key="8">
    <source>
        <dbReference type="PROSITE" id="PS51900"/>
    </source>
</evidence>
<dbReference type="PANTHER" id="PTHR30629">
    <property type="entry name" value="PROPHAGE INTEGRASE"/>
    <property type="match status" value="1"/>
</dbReference>
<organism evidence="9 10">
    <name type="scientific">Candidatus Thiopontia autotrophica</name>
    <dbReference type="NCBI Taxonomy" id="2841688"/>
    <lineage>
        <taxon>Bacteria</taxon>
        <taxon>Pseudomonadati</taxon>
        <taxon>Pseudomonadota</taxon>
        <taxon>Gammaproteobacteria</taxon>
        <taxon>Candidatus Thiopontia</taxon>
    </lineage>
</organism>
<feature type="domain" description="Tyr recombinase" evidence="7">
    <location>
        <begin position="204"/>
        <end position="385"/>
    </location>
</feature>
<protein>
    <submittedName>
        <fullName evidence="9">Integrase family protein</fullName>
    </submittedName>
</protein>
<dbReference type="Gene3D" id="3.30.160.390">
    <property type="entry name" value="Integrase, DNA-binding domain"/>
    <property type="match status" value="1"/>
</dbReference>
<dbReference type="Pfam" id="PF13356">
    <property type="entry name" value="Arm-DNA-bind_3"/>
    <property type="match status" value="1"/>
</dbReference>
<dbReference type="InterPro" id="IPR013762">
    <property type="entry name" value="Integrase-like_cat_sf"/>
</dbReference>
<evidence type="ECO:0000256" key="2">
    <source>
        <dbReference type="ARBA" id="ARBA00022908"/>
    </source>
</evidence>
<comment type="similarity">
    <text evidence="1">Belongs to the 'phage' integrase family.</text>
</comment>
<evidence type="ECO:0000256" key="1">
    <source>
        <dbReference type="ARBA" id="ARBA00008857"/>
    </source>
</evidence>
<dbReference type="InterPro" id="IPR002104">
    <property type="entry name" value="Integrase_catalytic"/>
</dbReference>
<dbReference type="InterPro" id="IPR010998">
    <property type="entry name" value="Integrase_recombinase_N"/>
</dbReference>
<dbReference type="InterPro" id="IPR050808">
    <property type="entry name" value="Phage_Integrase"/>
</dbReference>
<keyword evidence="2" id="KW-0229">DNA integration</keyword>
<dbReference type="PROSITE" id="PS51900">
    <property type="entry name" value="CB"/>
    <property type="match status" value="1"/>
</dbReference>
<dbReference type="InterPro" id="IPR011010">
    <property type="entry name" value="DNA_brk_join_enz"/>
</dbReference>
<dbReference type="GO" id="GO:0003677">
    <property type="term" value="F:DNA binding"/>
    <property type="evidence" value="ECO:0007669"/>
    <property type="project" value="UniProtKB-UniRule"/>
</dbReference>
<dbReference type="AlphaFoldDB" id="A0A8J6P4A0"/>
<keyword evidence="4" id="KW-0233">DNA recombination</keyword>
<gene>
    <name evidence="9" type="ORF">H8D24_06355</name>
</gene>
<feature type="compositionally biased region" description="Basic and acidic residues" evidence="6">
    <location>
        <begin position="396"/>
        <end position="408"/>
    </location>
</feature>
<evidence type="ECO:0000313" key="9">
    <source>
        <dbReference type="EMBL" id="MBC8520009.1"/>
    </source>
</evidence>
<feature type="region of interest" description="Disordered" evidence="6">
    <location>
        <begin position="396"/>
        <end position="420"/>
    </location>
</feature>
<dbReference type="Proteomes" id="UP000654401">
    <property type="component" value="Unassembled WGS sequence"/>
</dbReference>
<accession>A0A8J6P4A0</accession>
<reference evidence="9 10" key="1">
    <citation type="submission" date="2020-08" db="EMBL/GenBank/DDBJ databases">
        <title>Bridging the membrane lipid divide: bacteria of the FCB group superphylum have the potential to synthesize archaeal ether lipids.</title>
        <authorList>
            <person name="Villanueva L."/>
            <person name="Von Meijenfeldt F.A.B."/>
            <person name="Westbye A.B."/>
            <person name="Yadav S."/>
            <person name="Hopmans E.C."/>
            <person name="Dutilh B.E."/>
            <person name="Sinninghe Damste J.S."/>
        </authorList>
    </citation>
    <scope>NUCLEOTIDE SEQUENCE [LARGE SCALE GENOMIC DNA]</scope>
    <source>
        <strain evidence="9">NIOZ-UU100</strain>
    </source>
</reference>
<proteinExistence type="inferred from homology"/>
<dbReference type="PROSITE" id="PS51898">
    <property type="entry name" value="TYR_RECOMBINASE"/>
    <property type="match status" value="1"/>
</dbReference>
<dbReference type="GO" id="GO:0006310">
    <property type="term" value="P:DNA recombination"/>
    <property type="evidence" value="ECO:0007669"/>
    <property type="project" value="UniProtKB-KW"/>
</dbReference>
<evidence type="ECO:0000256" key="5">
    <source>
        <dbReference type="PROSITE-ProRule" id="PRU01248"/>
    </source>
</evidence>
<dbReference type="EMBL" id="JACNFK010000031">
    <property type="protein sequence ID" value="MBC8520009.1"/>
    <property type="molecule type" value="Genomic_DNA"/>
</dbReference>
<name>A0A8J6P4A0_9GAMM</name>
<evidence type="ECO:0000313" key="10">
    <source>
        <dbReference type="Proteomes" id="UP000654401"/>
    </source>
</evidence>
<dbReference type="Gene3D" id="1.10.443.10">
    <property type="entry name" value="Intergrase catalytic core"/>
    <property type="match status" value="1"/>
</dbReference>
<evidence type="ECO:0000256" key="6">
    <source>
        <dbReference type="SAM" id="MobiDB-lite"/>
    </source>
</evidence>
<dbReference type="InterPro" id="IPR038488">
    <property type="entry name" value="Integrase_DNA-bd_sf"/>
</dbReference>
<evidence type="ECO:0000259" key="7">
    <source>
        <dbReference type="PROSITE" id="PS51898"/>
    </source>
</evidence>
<dbReference type="InterPro" id="IPR044068">
    <property type="entry name" value="CB"/>
</dbReference>
<dbReference type="PANTHER" id="PTHR30629:SF2">
    <property type="entry name" value="PROPHAGE INTEGRASE INTS-RELATED"/>
    <property type="match status" value="1"/>
</dbReference>
<evidence type="ECO:0000256" key="4">
    <source>
        <dbReference type="ARBA" id="ARBA00023172"/>
    </source>
</evidence>